<accession>A0A067K2W1</accession>
<keyword evidence="2" id="KW-1133">Transmembrane helix</keyword>
<name>A0A067K2W1_JATCU</name>
<dbReference type="EMBL" id="KK914893">
    <property type="protein sequence ID" value="KDP26590.1"/>
    <property type="molecule type" value="Genomic_DNA"/>
</dbReference>
<evidence type="ECO:0000313" key="3">
    <source>
        <dbReference type="EMBL" id="KDP26590.1"/>
    </source>
</evidence>
<reference evidence="3 4" key="1">
    <citation type="journal article" date="2014" name="PLoS ONE">
        <title>Global Analysis of Gene Expression Profiles in Physic Nut (Jatropha curcas L.) Seedlings Exposed to Salt Stress.</title>
        <authorList>
            <person name="Zhang L."/>
            <person name="Zhang C."/>
            <person name="Wu P."/>
            <person name="Chen Y."/>
            <person name="Li M."/>
            <person name="Jiang H."/>
            <person name="Wu G."/>
        </authorList>
    </citation>
    <scope>NUCLEOTIDE SEQUENCE [LARGE SCALE GENOMIC DNA]</scope>
    <source>
        <strain evidence="4">cv. GZQX0401</strain>
        <tissue evidence="3">Young leaves</tissue>
    </source>
</reference>
<evidence type="ECO:0000256" key="1">
    <source>
        <dbReference type="SAM" id="MobiDB-lite"/>
    </source>
</evidence>
<gene>
    <name evidence="3" type="ORF">JCGZ_17748</name>
</gene>
<keyword evidence="2" id="KW-0472">Membrane</keyword>
<evidence type="ECO:0000313" key="4">
    <source>
        <dbReference type="Proteomes" id="UP000027138"/>
    </source>
</evidence>
<feature type="compositionally biased region" description="Gly residues" evidence="1">
    <location>
        <begin position="104"/>
        <end position="116"/>
    </location>
</feature>
<keyword evidence="4" id="KW-1185">Reference proteome</keyword>
<sequence length="302" mass="29664">MFADTPFSFVVLVVFESFELLDEADDEKLVDDPSETAGLADCVPGDAVVGVLSVFNDALAKFDEIGEGALNSPGGGGVRIKVPVVDCVAATLSGGGDVAVDFSAGGGEDWPGSAGGGEEEDNDGVSSFDDGGGGEAAGRFEFDGVGGLGGGESDGCGGEGGGVLELSVDAGDDEGGDVLVGGGEAFLLLVLEGGEANLSLAVNASTNDGAGAGGEFSGGGESFSGVGGEFSVGGESFSGAGGEFSGGGESFSGAGEGNSIETLGVSAEFDIIFFLKTISLPLLLYFFLGLCQLVSLIFNFLD</sequence>
<feature type="region of interest" description="Disordered" evidence="1">
    <location>
        <begin position="103"/>
        <end position="133"/>
    </location>
</feature>
<evidence type="ECO:0000256" key="2">
    <source>
        <dbReference type="SAM" id="Phobius"/>
    </source>
</evidence>
<protein>
    <submittedName>
        <fullName evidence="3">Uncharacterized protein</fullName>
    </submittedName>
</protein>
<proteinExistence type="predicted"/>
<keyword evidence="2" id="KW-0812">Transmembrane</keyword>
<dbReference type="Proteomes" id="UP000027138">
    <property type="component" value="Unassembled WGS sequence"/>
</dbReference>
<feature type="transmembrane region" description="Helical" evidence="2">
    <location>
        <begin position="282"/>
        <end position="301"/>
    </location>
</feature>
<organism evidence="3 4">
    <name type="scientific">Jatropha curcas</name>
    <name type="common">Barbados nut</name>
    <dbReference type="NCBI Taxonomy" id="180498"/>
    <lineage>
        <taxon>Eukaryota</taxon>
        <taxon>Viridiplantae</taxon>
        <taxon>Streptophyta</taxon>
        <taxon>Embryophyta</taxon>
        <taxon>Tracheophyta</taxon>
        <taxon>Spermatophyta</taxon>
        <taxon>Magnoliopsida</taxon>
        <taxon>eudicotyledons</taxon>
        <taxon>Gunneridae</taxon>
        <taxon>Pentapetalae</taxon>
        <taxon>rosids</taxon>
        <taxon>fabids</taxon>
        <taxon>Malpighiales</taxon>
        <taxon>Euphorbiaceae</taxon>
        <taxon>Crotonoideae</taxon>
        <taxon>Jatropheae</taxon>
        <taxon>Jatropha</taxon>
    </lineage>
</organism>
<dbReference type="AlphaFoldDB" id="A0A067K2W1"/>